<name>A0A6J5MJU0_9CAUD</name>
<sequence>MLTEHAYPITDAAQWKGAVTAHLAEHGVSRYALTRAAHAAEVCASHTCECLLAAPDTVTGQRMPSLALAIDIARLAGLDLVLVARAVPLTSRP</sequence>
<dbReference type="EMBL" id="LR796472">
    <property type="protein sequence ID" value="CAB4146828.1"/>
    <property type="molecule type" value="Genomic_DNA"/>
</dbReference>
<accession>A0A6J5MJU0</accession>
<evidence type="ECO:0000313" key="1">
    <source>
        <dbReference type="EMBL" id="CAB4146828.1"/>
    </source>
</evidence>
<proteinExistence type="predicted"/>
<protein>
    <submittedName>
        <fullName evidence="1">Uncharacterized protein</fullName>
    </submittedName>
</protein>
<gene>
    <name evidence="1" type="ORF">UFOVP496_35</name>
</gene>
<reference evidence="1" key="1">
    <citation type="submission" date="2020-04" db="EMBL/GenBank/DDBJ databases">
        <authorList>
            <person name="Chiriac C."/>
            <person name="Salcher M."/>
            <person name="Ghai R."/>
            <person name="Kavagutti S V."/>
        </authorList>
    </citation>
    <scope>NUCLEOTIDE SEQUENCE</scope>
</reference>
<organism evidence="1">
    <name type="scientific">uncultured Caudovirales phage</name>
    <dbReference type="NCBI Taxonomy" id="2100421"/>
    <lineage>
        <taxon>Viruses</taxon>
        <taxon>Duplodnaviria</taxon>
        <taxon>Heunggongvirae</taxon>
        <taxon>Uroviricota</taxon>
        <taxon>Caudoviricetes</taxon>
        <taxon>Peduoviridae</taxon>
        <taxon>Maltschvirus</taxon>
        <taxon>Maltschvirus maltsch</taxon>
    </lineage>
</organism>